<sequence>MSAGKAPGTSAAATTASLSTAAVELLEKRFYEVLRELGADPRLVIFKSEYEKAHRLLMKSVDGERRLLRKNEELQRELDDHRTKIGTAMELSEEDEKTILNLKREIEKAWAMADSAHARERESKELLASLKKEVAELDKKIEQNVGFAVGKEAYVNDLLTIQKEGQEEYAVLSSKVQKFATEHHDVHQRFVKVRDEEESSRQTLEQLMLDYQALLADLDVQKKERTAKEHNVKEYRENTERYVLSADDLTRRIAQLASEKHAQAARAASLTEEIAMLQKQIDEKQNKFKQEAQRMAATEAQNAQLQRELPKKEAALKEKQHEAKTVRAQKEKIELEVRAQQLQLQQLVDERAALVQVTDAYNKELQQLVSDVMAEEKRYHALESDLRAEMQKKSKTLVENAQRENACTAAEGSRVSEEGKKKRLLQELENKRRVNETLRKHAFHLESMQAKEERNAQGITMSYHRQLDQIRNEKSRARQLQVTLDDHEKKLKLQQELLDRVLANRNRAERHLQECEAEKAQLQQRFSAKTQEINDLKNELINKEAELYQLYVVAKNLGKEVAAAEVRARHLQEDRAAAALRVTALEDEAMQLQQVITKCEEERAQQERRLKTIRNERNTLATEVLHKDEELRLLYGKLELQQSGLQKGAREYAKKLSEIEQMRNELAELRLRCRLAIIRVRSIDKLRKKEGQELRQLRQEQARGRLLTEELHNSVNVHRWRRLEGTAPELMDLLEKIHLVQLKIIAKHDEVEATKQKIVAKEREYTQLRQRLARLPGPEAAEELALFEENVSKRQQQITTLEGELRETEQEAEQLADEVQQLNSELAVTKQRYFEAKTKHDLLSREQQVLRQTWGGGGMVADLATRGSNTATFSGSVHVGSVRERREKKQREEQLLTVLSSGAPVSAFPLAKPVHQKQFAGGGFALHNTSHAATK</sequence>
<evidence type="ECO:0000259" key="3">
    <source>
        <dbReference type="Pfam" id="PF21771"/>
    </source>
</evidence>
<organism evidence="4 5">
    <name type="scientific">Strigomonas culicis</name>
    <dbReference type="NCBI Taxonomy" id="28005"/>
    <lineage>
        <taxon>Eukaryota</taxon>
        <taxon>Discoba</taxon>
        <taxon>Euglenozoa</taxon>
        <taxon>Kinetoplastea</taxon>
        <taxon>Metakinetoplastina</taxon>
        <taxon>Trypanosomatida</taxon>
        <taxon>Trypanosomatidae</taxon>
        <taxon>Strigomonadinae</taxon>
        <taxon>Strigomonas</taxon>
    </lineage>
</organism>
<dbReference type="AlphaFoldDB" id="S9WLS2"/>
<feature type="coiled-coil region" evidence="2">
    <location>
        <begin position="470"/>
        <end position="703"/>
    </location>
</feature>
<keyword evidence="1 2" id="KW-0175">Coiled coil</keyword>
<feature type="domain" description="Cilia- and flagella-associated protein 58 central coiled coil" evidence="3">
    <location>
        <begin position="417"/>
        <end position="671"/>
    </location>
</feature>
<keyword evidence="4" id="KW-0966">Cell projection</keyword>
<evidence type="ECO:0000256" key="1">
    <source>
        <dbReference type="ARBA" id="ARBA00023054"/>
    </source>
</evidence>
<dbReference type="PANTHER" id="PTHR32083:SF0">
    <property type="entry name" value="CILIA AND FLAGELLA-ASSOCIATED PROTEIN 58"/>
    <property type="match status" value="1"/>
</dbReference>
<dbReference type="EMBL" id="ATMH01000333">
    <property type="protein sequence ID" value="EPY36935.1"/>
    <property type="molecule type" value="Genomic_DNA"/>
</dbReference>
<gene>
    <name evidence="4" type="ORF">STCU_00333</name>
</gene>
<feature type="coiled-coil region" evidence="2">
    <location>
        <begin position="751"/>
        <end position="832"/>
    </location>
</feature>
<proteinExistence type="predicted"/>
<keyword evidence="4" id="KW-0282">Flagellum</keyword>
<evidence type="ECO:0000313" key="5">
    <source>
        <dbReference type="Proteomes" id="UP000015354"/>
    </source>
</evidence>
<evidence type="ECO:0000256" key="2">
    <source>
        <dbReference type="SAM" id="Coils"/>
    </source>
</evidence>
<comment type="caution">
    <text evidence="4">The sequence shown here is derived from an EMBL/GenBank/DDBJ whole genome shotgun (WGS) entry which is preliminary data.</text>
</comment>
<reference evidence="4 5" key="1">
    <citation type="journal article" date="2013" name="PLoS ONE">
        <title>Predicting the Proteins of Angomonas deanei, Strigomonas culicis and Their Respective Endosymbionts Reveals New Aspects of the Trypanosomatidae Family.</title>
        <authorList>
            <person name="Motta M.C."/>
            <person name="Martins A.C."/>
            <person name="de Souza S.S."/>
            <person name="Catta-Preta C.M."/>
            <person name="Silva R."/>
            <person name="Klein C.C."/>
            <person name="de Almeida L.G."/>
            <person name="de Lima Cunha O."/>
            <person name="Ciapina L.P."/>
            <person name="Brocchi M."/>
            <person name="Colabardini A.C."/>
            <person name="de Araujo Lima B."/>
            <person name="Machado C.R."/>
            <person name="de Almeida Soares C.M."/>
            <person name="Probst C.M."/>
            <person name="de Menezes C.B."/>
            <person name="Thompson C.E."/>
            <person name="Bartholomeu D.C."/>
            <person name="Gradia D.F."/>
            <person name="Pavoni D.P."/>
            <person name="Grisard E.C."/>
            <person name="Fantinatti-Garboggini F."/>
            <person name="Marchini F.K."/>
            <person name="Rodrigues-Luiz G.F."/>
            <person name="Wagner G."/>
            <person name="Goldman G.H."/>
            <person name="Fietto J.L."/>
            <person name="Elias M.C."/>
            <person name="Goldman M.H."/>
            <person name="Sagot M.F."/>
            <person name="Pereira M."/>
            <person name="Stoco P.H."/>
            <person name="de Mendonca-Neto R.P."/>
            <person name="Teixeira S.M."/>
            <person name="Maciel T.E."/>
            <person name="de Oliveira Mendes T.A."/>
            <person name="Urmenyi T.P."/>
            <person name="de Souza W."/>
            <person name="Schenkman S."/>
            <person name="de Vasconcelos A.T."/>
        </authorList>
    </citation>
    <scope>NUCLEOTIDE SEQUENCE [LARGE SCALE GENOMIC DNA]</scope>
</reference>
<dbReference type="Pfam" id="PF21771">
    <property type="entry name" value="CFAP58_CC"/>
    <property type="match status" value="1"/>
</dbReference>
<accession>S9WLS2</accession>
<evidence type="ECO:0000313" key="4">
    <source>
        <dbReference type="EMBL" id="EPY36935.1"/>
    </source>
</evidence>
<feature type="coiled-coil region" evidence="2">
    <location>
        <begin position="64"/>
        <end position="91"/>
    </location>
</feature>
<dbReference type="OrthoDB" id="264785at2759"/>
<dbReference type="PANTHER" id="PTHR32083">
    <property type="entry name" value="CILIA AND FLAGELLA-ASSOCIATED PROTEIN 58-RELATED"/>
    <property type="match status" value="1"/>
</dbReference>
<keyword evidence="4" id="KW-0969">Cilium</keyword>
<keyword evidence="5" id="KW-1185">Reference proteome</keyword>
<feature type="coiled-coil region" evidence="2">
    <location>
        <begin position="204"/>
        <end position="385"/>
    </location>
</feature>
<dbReference type="Proteomes" id="UP000015354">
    <property type="component" value="Unassembled WGS sequence"/>
</dbReference>
<name>S9WLS2_9TRYP</name>
<dbReference type="InterPro" id="IPR049270">
    <property type="entry name" value="CFAP58_CC"/>
</dbReference>
<dbReference type="GO" id="GO:0005856">
    <property type="term" value="C:cytoskeleton"/>
    <property type="evidence" value="ECO:0007669"/>
    <property type="project" value="TreeGrafter"/>
</dbReference>
<protein>
    <submittedName>
        <fullName evidence="4">Flagellar associated protein</fullName>
    </submittedName>
</protein>